<evidence type="ECO:0000256" key="5">
    <source>
        <dbReference type="ARBA" id="ARBA00022450"/>
    </source>
</evidence>
<dbReference type="SUPFAM" id="SSF47336">
    <property type="entry name" value="ACP-like"/>
    <property type="match status" value="1"/>
</dbReference>
<comment type="subcellular location">
    <subcellularLocation>
        <location evidence="1">Mitochondrion</location>
    </subcellularLocation>
</comment>
<evidence type="ECO:0000313" key="18">
    <source>
        <dbReference type="Proteomes" id="UP000306954"/>
    </source>
</evidence>
<evidence type="ECO:0000256" key="14">
    <source>
        <dbReference type="RuleBase" id="RU000722"/>
    </source>
</evidence>
<name>A0A4T0KSB0_WALIC</name>
<dbReference type="PANTHER" id="PTHR20863:SF28">
    <property type="entry name" value="ACYL CARRIER PROTEIN, MITOCHONDRIAL"/>
    <property type="match status" value="1"/>
</dbReference>
<evidence type="ECO:0000256" key="2">
    <source>
        <dbReference type="ARBA" id="ARBA00005194"/>
    </source>
</evidence>
<keyword evidence="6 14" id="KW-0444">Lipid biosynthesis</keyword>
<feature type="domain" description="Carrier" evidence="15">
    <location>
        <begin position="35"/>
        <end position="110"/>
    </location>
</feature>
<evidence type="ECO:0000256" key="8">
    <source>
        <dbReference type="ARBA" id="ARBA00022832"/>
    </source>
</evidence>
<dbReference type="GO" id="GO:0099128">
    <property type="term" value="C:mitochondrial [2Fe-2S] assembly complex"/>
    <property type="evidence" value="ECO:0007669"/>
    <property type="project" value="UniProtKB-ARBA"/>
</dbReference>
<dbReference type="FunFam" id="1.10.1200.10:FF:000003">
    <property type="entry name" value="Acyl carrier protein"/>
    <property type="match status" value="1"/>
</dbReference>
<evidence type="ECO:0000256" key="11">
    <source>
        <dbReference type="ARBA" id="ARBA00023098"/>
    </source>
</evidence>
<keyword evidence="8" id="KW-0276">Fatty acid metabolism</keyword>
<evidence type="ECO:0000256" key="4">
    <source>
        <dbReference type="ARBA" id="ARBA00022448"/>
    </source>
</evidence>
<dbReference type="InterPro" id="IPR003231">
    <property type="entry name" value="ACP"/>
</dbReference>
<organism evidence="16 18">
    <name type="scientific">Wallemia ichthyophaga</name>
    <dbReference type="NCBI Taxonomy" id="245174"/>
    <lineage>
        <taxon>Eukaryota</taxon>
        <taxon>Fungi</taxon>
        <taxon>Dikarya</taxon>
        <taxon>Basidiomycota</taxon>
        <taxon>Wallemiomycotina</taxon>
        <taxon>Wallemiomycetes</taxon>
        <taxon>Wallemiales</taxon>
        <taxon>Wallemiaceae</taxon>
        <taxon>Wallemia</taxon>
    </lineage>
</organism>
<gene>
    <name evidence="17" type="ORF">E3P86_03279</name>
    <name evidence="16" type="ORF">E3P90_01059</name>
</gene>
<evidence type="ECO:0000256" key="3">
    <source>
        <dbReference type="ARBA" id="ARBA00010930"/>
    </source>
</evidence>
<dbReference type="Pfam" id="PF00550">
    <property type="entry name" value="PP-binding"/>
    <property type="match status" value="1"/>
</dbReference>
<dbReference type="Proteomes" id="UP000310689">
    <property type="component" value="Unassembled WGS sequence"/>
</dbReference>
<dbReference type="InterPro" id="IPR006162">
    <property type="entry name" value="Ppantetheine_attach_site"/>
</dbReference>
<dbReference type="AlphaFoldDB" id="A0A4T0KSB0"/>
<evidence type="ECO:0000256" key="9">
    <source>
        <dbReference type="ARBA" id="ARBA00022946"/>
    </source>
</evidence>
<evidence type="ECO:0000313" key="17">
    <source>
        <dbReference type="EMBL" id="TIB31759.1"/>
    </source>
</evidence>
<comment type="pathway">
    <text evidence="2">Lipid metabolism; fatty acid biosynthesis.</text>
</comment>
<keyword evidence="9" id="KW-0809">Transit peptide</keyword>
<keyword evidence="12" id="KW-0496">Mitochondrion</keyword>
<dbReference type="EMBL" id="SPOI01000222">
    <property type="protein sequence ID" value="TIB31759.1"/>
    <property type="molecule type" value="Genomic_DNA"/>
</dbReference>
<dbReference type="PROSITE" id="PS00012">
    <property type="entry name" value="PHOSPHOPANTETHEINE"/>
    <property type="match status" value="1"/>
</dbReference>
<dbReference type="InterPro" id="IPR009081">
    <property type="entry name" value="PP-bd_ACP"/>
</dbReference>
<evidence type="ECO:0000259" key="15">
    <source>
        <dbReference type="PROSITE" id="PS50075"/>
    </source>
</evidence>
<keyword evidence="7" id="KW-0597">Phosphoprotein</keyword>
<dbReference type="GO" id="GO:0000035">
    <property type="term" value="F:acyl binding"/>
    <property type="evidence" value="ECO:0007669"/>
    <property type="project" value="TreeGrafter"/>
</dbReference>
<dbReference type="OrthoDB" id="448946at2759"/>
<dbReference type="GO" id="GO:0000036">
    <property type="term" value="F:acyl carrier activity"/>
    <property type="evidence" value="ECO:0007669"/>
    <property type="project" value="TreeGrafter"/>
</dbReference>
<dbReference type="PANTHER" id="PTHR20863">
    <property type="entry name" value="ACYL CARRIER PROTEIN"/>
    <property type="match status" value="1"/>
</dbReference>
<evidence type="ECO:0000313" key="16">
    <source>
        <dbReference type="EMBL" id="TIB14898.1"/>
    </source>
</evidence>
<evidence type="ECO:0000313" key="19">
    <source>
        <dbReference type="Proteomes" id="UP000310689"/>
    </source>
</evidence>
<dbReference type="OMA" id="RFKTPRD"/>
<protein>
    <recommendedName>
        <fullName evidence="14">Acyl carrier protein</fullName>
    </recommendedName>
</protein>
<keyword evidence="4" id="KW-0813">Transport</keyword>
<evidence type="ECO:0000256" key="1">
    <source>
        <dbReference type="ARBA" id="ARBA00004173"/>
    </source>
</evidence>
<evidence type="ECO:0000256" key="13">
    <source>
        <dbReference type="ARBA" id="ARBA00023160"/>
    </source>
</evidence>
<dbReference type="PROSITE" id="PS50075">
    <property type="entry name" value="CARRIER"/>
    <property type="match status" value="1"/>
</dbReference>
<keyword evidence="13 14" id="KW-0275">Fatty acid biosynthesis</keyword>
<evidence type="ECO:0000256" key="10">
    <source>
        <dbReference type="ARBA" id="ARBA00022982"/>
    </source>
</evidence>
<dbReference type="Gene3D" id="1.10.1200.10">
    <property type="entry name" value="ACP-like"/>
    <property type="match status" value="1"/>
</dbReference>
<dbReference type="NCBIfam" id="TIGR00517">
    <property type="entry name" value="acyl_carrier"/>
    <property type="match status" value="1"/>
</dbReference>
<dbReference type="InterPro" id="IPR036736">
    <property type="entry name" value="ACP-like_sf"/>
</dbReference>
<dbReference type="NCBIfam" id="NF002148">
    <property type="entry name" value="PRK00982.1-2"/>
    <property type="match status" value="1"/>
</dbReference>
<dbReference type="HAMAP" id="MF_01217">
    <property type="entry name" value="Acyl_carrier"/>
    <property type="match status" value="1"/>
</dbReference>
<comment type="similarity">
    <text evidence="3">Belongs to the acyl carrier protein (ACP) family.</text>
</comment>
<evidence type="ECO:0000256" key="12">
    <source>
        <dbReference type="ARBA" id="ARBA00023128"/>
    </source>
</evidence>
<sequence>MFRSQFGLIGKAAKSASLFKTQQSRLYASGALSKNDIQSRIFDVLKSFDKVKGENLTEQASFTNDLGLDSLDAVEVVMAIEEEFAIEIPDAEADAIQNVNQAIEYIAKTPEAH</sequence>
<comment type="function">
    <text evidence="14">Carrier of the growing fatty acid chain in fatty acid biosynthesis.</text>
</comment>
<keyword evidence="5 14" id="KW-0596">Phosphopantetheine</keyword>
<keyword evidence="10" id="KW-0249">Electron transport</keyword>
<reference evidence="18 19" key="1">
    <citation type="submission" date="2019-03" db="EMBL/GenBank/DDBJ databases">
        <title>Sequencing 23 genomes of Wallemia ichthyophaga.</title>
        <authorList>
            <person name="Gostincar C."/>
        </authorList>
    </citation>
    <scope>NUCLEOTIDE SEQUENCE [LARGE SCALE GENOMIC DNA]</scope>
    <source>
        <strain evidence="17 19">EXF-6200</strain>
        <strain evidence="16 18">EXF-8621</strain>
    </source>
</reference>
<evidence type="ECO:0000256" key="6">
    <source>
        <dbReference type="ARBA" id="ARBA00022516"/>
    </source>
</evidence>
<dbReference type="Proteomes" id="UP000306954">
    <property type="component" value="Unassembled WGS sequence"/>
</dbReference>
<accession>A0A4T0KSB0</accession>
<comment type="caution">
    <text evidence="16">The sequence shown here is derived from an EMBL/GenBank/DDBJ whole genome shotgun (WGS) entry which is preliminary data.</text>
</comment>
<evidence type="ECO:0000256" key="7">
    <source>
        <dbReference type="ARBA" id="ARBA00022553"/>
    </source>
</evidence>
<keyword evidence="11" id="KW-0443">Lipid metabolism</keyword>
<dbReference type="EMBL" id="SPOF01000009">
    <property type="protein sequence ID" value="TIB14898.1"/>
    <property type="molecule type" value="Genomic_DNA"/>
</dbReference>
<proteinExistence type="inferred from homology"/>